<name>A0A7N0TJJ6_KALFE</name>
<evidence type="ECO:0000313" key="4">
    <source>
        <dbReference type="Proteomes" id="UP000594263"/>
    </source>
</evidence>
<dbReference type="GO" id="GO:0015031">
    <property type="term" value="P:protein transport"/>
    <property type="evidence" value="ECO:0007669"/>
    <property type="project" value="InterPro"/>
</dbReference>
<dbReference type="OMA" id="YFYTNNS"/>
<feature type="region of interest" description="Disordered" evidence="2">
    <location>
        <begin position="323"/>
        <end position="345"/>
    </location>
</feature>
<organism evidence="3 4">
    <name type="scientific">Kalanchoe fedtschenkoi</name>
    <name type="common">Lavender scallops</name>
    <name type="synonym">South American air plant</name>
    <dbReference type="NCBI Taxonomy" id="63787"/>
    <lineage>
        <taxon>Eukaryota</taxon>
        <taxon>Viridiplantae</taxon>
        <taxon>Streptophyta</taxon>
        <taxon>Embryophyta</taxon>
        <taxon>Tracheophyta</taxon>
        <taxon>Spermatophyta</taxon>
        <taxon>Magnoliopsida</taxon>
        <taxon>eudicotyledons</taxon>
        <taxon>Gunneridae</taxon>
        <taxon>Pentapetalae</taxon>
        <taxon>Saxifragales</taxon>
        <taxon>Crassulaceae</taxon>
        <taxon>Kalanchoe</taxon>
    </lineage>
</organism>
<dbReference type="Pfam" id="PF03398">
    <property type="entry name" value="Ist1"/>
    <property type="match status" value="1"/>
</dbReference>
<dbReference type="Gene3D" id="1.20.1260.60">
    <property type="entry name" value="Vacuolar protein sorting-associated protein Ist1"/>
    <property type="match status" value="1"/>
</dbReference>
<accession>A0A7N0TJJ6</accession>
<evidence type="ECO:0000313" key="3">
    <source>
        <dbReference type="EnsemblPlants" id="Kaladp0039s0042.1.v1.1"/>
    </source>
</evidence>
<protein>
    <submittedName>
        <fullName evidence="3">Uncharacterized protein</fullName>
    </submittedName>
</protein>
<dbReference type="Gramene" id="Kaladp0039s0042.1.v1.1">
    <property type="protein sequence ID" value="Kaladp0039s0042.1.v1.1"/>
    <property type="gene ID" value="Kaladp0039s0042.v1.1"/>
</dbReference>
<sequence>MLDFLFGWRKASKCKRLIRQVQCRLAMLKNKRCSIVRQLRQDVAELIKLGHGQIAFSRVEQIYKDERIIEVYELLEHFCDFIIINLSYIRRHKDCPNDISEAISSLIFASARCGDIPELRKIRKLFGERYGQKLVMSALELLPSNLVNSQIRSSLSIKSVAEDVKIRLMNEISRDCCFHGQSESPLALKYNSEWHQQQAKEDSRDGKMAEQHSSARVEENEVLRITLPASIINSPADPHCCSPIKAPGKQEKFVPIDSPDRSTFLILASSSHTSDELVQCLEENVVYLDDIQEFRSPESKDINLLDQRVFVFKSLPLPMKDLEADESSKRTGSRASGRGSRKRSLSREYLSFKNISYYGNKSSGTCSNGACDPHQRRKQLRNNLEHPQEASKTERASIRAIKCSGSSCNPNCSCGRSNPCCCPSTRAAKAETSKCSNQRMMLPIPSSSQSSQELSKGIGSEIIDSDFYTCSDSASWRSISMPSKRHGNEQHNRFVRHSSLPVQPLRDGNHVHPKLPDYKELESTFLALKTAYLLDKNP</sequence>
<dbReference type="FunFam" id="1.20.1260.60:FF:000002">
    <property type="entry name" value="Vacuolar protein sorting-associated protein IST1"/>
    <property type="match status" value="1"/>
</dbReference>
<dbReference type="Proteomes" id="UP000594263">
    <property type="component" value="Unplaced"/>
</dbReference>
<dbReference type="AlphaFoldDB" id="A0A7N0TJJ6"/>
<evidence type="ECO:0000256" key="2">
    <source>
        <dbReference type="SAM" id="MobiDB-lite"/>
    </source>
</evidence>
<keyword evidence="4" id="KW-1185">Reference proteome</keyword>
<dbReference type="InterPro" id="IPR042277">
    <property type="entry name" value="IST1-like"/>
</dbReference>
<dbReference type="PANTHER" id="PTHR12161:SF44">
    <property type="entry name" value="REGULATOR OF VPS4 ACTIVITY IN THE MVB PATHWAY PROTEIN"/>
    <property type="match status" value="1"/>
</dbReference>
<dbReference type="EnsemblPlants" id="Kaladp0039s0042.1.v1.1">
    <property type="protein sequence ID" value="Kaladp0039s0042.1.v1.1"/>
    <property type="gene ID" value="Kaladp0039s0042.v1.1"/>
</dbReference>
<proteinExistence type="inferred from homology"/>
<comment type="similarity">
    <text evidence="1">Belongs to the IST1 family.</text>
</comment>
<evidence type="ECO:0000256" key="1">
    <source>
        <dbReference type="ARBA" id="ARBA00005536"/>
    </source>
</evidence>
<dbReference type="InterPro" id="IPR005061">
    <property type="entry name" value="Ist1"/>
</dbReference>
<dbReference type="PANTHER" id="PTHR12161">
    <property type="entry name" value="IST1 FAMILY MEMBER"/>
    <property type="match status" value="1"/>
</dbReference>
<reference evidence="3" key="1">
    <citation type="submission" date="2021-01" db="UniProtKB">
        <authorList>
            <consortium name="EnsemblPlants"/>
        </authorList>
    </citation>
    <scope>IDENTIFICATION</scope>
</reference>